<gene>
    <name evidence="1" type="ORF">E2C01_069414</name>
</gene>
<dbReference type="Proteomes" id="UP000324222">
    <property type="component" value="Unassembled WGS sequence"/>
</dbReference>
<organism evidence="1 2">
    <name type="scientific">Portunus trituberculatus</name>
    <name type="common">Swimming crab</name>
    <name type="synonym">Neptunus trituberculatus</name>
    <dbReference type="NCBI Taxonomy" id="210409"/>
    <lineage>
        <taxon>Eukaryota</taxon>
        <taxon>Metazoa</taxon>
        <taxon>Ecdysozoa</taxon>
        <taxon>Arthropoda</taxon>
        <taxon>Crustacea</taxon>
        <taxon>Multicrustacea</taxon>
        <taxon>Malacostraca</taxon>
        <taxon>Eumalacostraca</taxon>
        <taxon>Eucarida</taxon>
        <taxon>Decapoda</taxon>
        <taxon>Pleocyemata</taxon>
        <taxon>Brachyura</taxon>
        <taxon>Eubrachyura</taxon>
        <taxon>Portunoidea</taxon>
        <taxon>Portunidae</taxon>
        <taxon>Portuninae</taxon>
        <taxon>Portunus</taxon>
    </lineage>
</organism>
<comment type="caution">
    <text evidence="1">The sequence shown here is derived from an EMBL/GenBank/DDBJ whole genome shotgun (WGS) entry which is preliminary data.</text>
</comment>
<proteinExistence type="predicted"/>
<evidence type="ECO:0000313" key="2">
    <source>
        <dbReference type="Proteomes" id="UP000324222"/>
    </source>
</evidence>
<protein>
    <submittedName>
        <fullName evidence="1">Uncharacterized protein</fullName>
    </submittedName>
</protein>
<sequence>MLVAAGTREAVPAEVVSAGRGLCRFIVALKRQQVWRKVEAQVTAVEWSECGPEGTQREKK</sequence>
<accession>A0A5B7HQ00</accession>
<dbReference type="AlphaFoldDB" id="A0A5B7HQ00"/>
<evidence type="ECO:0000313" key="1">
    <source>
        <dbReference type="EMBL" id="MPC75031.1"/>
    </source>
</evidence>
<reference evidence="1 2" key="1">
    <citation type="submission" date="2019-05" db="EMBL/GenBank/DDBJ databases">
        <title>Another draft genome of Portunus trituberculatus and its Hox gene families provides insights of decapod evolution.</title>
        <authorList>
            <person name="Jeong J.-H."/>
            <person name="Song I."/>
            <person name="Kim S."/>
            <person name="Choi T."/>
            <person name="Kim D."/>
            <person name="Ryu S."/>
            <person name="Kim W."/>
        </authorList>
    </citation>
    <scope>NUCLEOTIDE SEQUENCE [LARGE SCALE GENOMIC DNA]</scope>
    <source>
        <tissue evidence="1">Muscle</tissue>
    </source>
</reference>
<name>A0A5B7HQ00_PORTR</name>
<keyword evidence="2" id="KW-1185">Reference proteome</keyword>
<dbReference type="EMBL" id="VSRR010040218">
    <property type="protein sequence ID" value="MPC75031.1"/>
    <property type="molecule type" value="Genomic_DNA"/>
</dbReference>